<feature type="domain" description="Purple acid phosphatase N-terminal" evidence="2">
    <location>
        <begin position="119"/>
        <end position="188"/>
    </location>
</feature>
<proteinExistence type="predicted"/>
<dbReference type="Pfam" id="PF16656">
    <property type="entry name" value="Pur_ac_phosph_N"/>
    <property type="match status" value="1"/>
</dbReference>
<feature type="non-terminal residue" evidence="3">
    <location>
        <position position="188"/>
    </location>
</feature>
<dbReference type="OrthoDB" id="785051at2759"/>
<keyword evidence="4" id="KW-1185">Reference proteome</keyword>
<evidence type="ECO:0000256" key="1">
    <source>
        <dbReference type="ARBA" id="ARBA00022729"/>
    </source>
</evidence>
<dbReference type="PANTHER" id="PTHR22953:SF55">
    <property type="entry name" value="BIFUNCTIONAL PURPLE ACID PHOSPHATASE 26"/>
    <property type="match status" value="1"/>
</dbReference>
<sequence length="188" mass="20554">MLSTLPRLQGAEARAIAKVQTGGDWGGAGGREKGEGGGARTCSLAERRIEGIKIFKAMVKLAGFPRLISSFLLSYLVLLGSLDCAISGITSSFIRTQWPAQDIPLDDEVFAVPKGYNAPQQVHITQGDYDGKAVIISWVTFEEPGSNKVLYGKMDQHYDQSAEATITNYTFYDYRSGYIHHCIVEGLE</sequence>
<accession>A0A843UMQ5</accession>
<name>A0A843UMQ5_COLES</name>
<dbReference type="InterPro" id="IPR008963">
    <property type="entry name" value="Purple_acid_Pase-like_N"/>
</dbReference>
<dbReference type="AlphaFoldDB" id="A0A843UMQ5"/>
<keyword evidence="1" id="KW-0732">Signal</keyword>
<evidence type="ECO:0000313" key="4">
    <source>
        <dbReference type="Proteomes" id="UP000652761"/>
    </source>
</evidence>
<dbReference type="GO" id="GO:0003993">
    <property type="term" value="F:acid phosphatase activity"/>
    <property type="evidence" value="ECO:0007669"/>
    <property type="project" value="InterPro"/>
</dbReference>
<organism evidence="3 4">
    <name type="scientific">Colocasia esculenta</name>
    <name type="common">Wild taro</name>
    <name type="synonym">Arum esculentum</name>
    <dbReference type="NCBI Taxonomy" id="4460"/>
    <lineage>
        <taxon>Eukaryota</taxon>
        <taxon>Viridiplantae</taxon>
        <taxon>Streptophyta</taxon>
        <taxon>Embryophyta</taxon>
        <taxon>Tracheophyta</taxon>
        <taxon>Spermatophyta</taxon>
        <taxon>Magnoliopsida</taxon>
        <taxon>Liliopsida</taxon>
        <taxon>Araceae</taxon>
        <taxon>Aroideae</taxon>
        <taxon>Colocasieae</taxon>
        <taxon>Colocasia</taxon>
    </lineage>
</organism>
<dbReference type="Proteomes" id="UP000652761">
    <property type="component" value="Unassembled WGS sequence"/>
</dbReference>
<dbReference type="Gene3D" id="2.60.40.380">
    <property type="entry name" value="Purple acid phosphatase-like, N-terminal"/>
    <property type="match status" value="1"/>
</dbReference>
<dbReference type="PANTHER" id="PTHR22953">
    <property type="entry name" value="ACID PHOSPHATASE RELATED"/>
    <property type="match status" value="1"/>
</dbReference>
<evidence type="ECO:0000259" key="2">
    <source>
        <dbReference type="Pfam" id="PF16656"/>
    </source>
</evidence>
<protein>
    <recommendedName>
        <fullName evidence="2">Purple acid phosphatase N-terminal domain-containing protein</fullName>
    </recommendedName>
</protein>
<evidence type="ECO:0000313" key="3">
    <source>
        <dbReference type="EMBL" id="MQL83090.1"/>
    </source>
</evidence>
<dbReference type="GO" id="GO:0046872">
    <property type="term" value="F:metal ion binding"/>
    <property type="evidence" value="ECO:0007669"/>
    <property type="project" value="InterPro"/>
</dbReference>
<reference evidence="3" key="1">
    <citation type="submission" date="2017-07" db="EMBL/GenBank/DDBJ databases">
        <title>Taro Niue Genome Assembly and Annotation.</title>
        <authorList>
            <person name="Atibalentja N."/>
            <person name="Keating K."/>
            <person name="Fields C.J."/>
        </authorList>
    </citation>
    <scope>NUCLEOTIDE SEQUENCE</scope>
    <source>
        <strain evidence="3">Niue_2</strain>
        <tissue evidence="3">Leaf</tissue>
    </source>
</reference>
<comment type="caution">
    <text evidence="3">The sequence shown here is derived from an EMBL/GenBank/DDBJ whole genome shotgun (WGS) entry which is preliminary data.</text>
</comment>
<dbReference type="SUPFAM" id="SSF49363">
    <property type="entry name" value="Purple acid phosphatase, N-terminal domain"/>
    <property type="match status" value="1"/>
</dbReference>
<dbReference type="InterPro" id="IPR015914">
    <property type="entry name" value="PAPs_N"/>
</dbReference>
<gene>
    <name evidence="3" type="ORF">Taro_015581</name>
</gene>
<dbReference type="EMBL" id="NMUH01000674">
    <property type="protein sequence ID" value="MQL83090.1"/>
    <property type="molecule type" value="Genomic_DNA"/>
</dbReference>
<dbReference type="InterPro" id="IPR039331">
    <property type="entry name" value="PAPs-like"/>
</dbReference>